<dbReference type="PANTHER" id="PTHR13789:SF306">
    <property type="entry name" value="HYDROXYLASE, PUTATIVE-RELATED"/>
    <property type="match status" value="1"/>
</dbReference>
<dbReference type="InterPro" id="IPR002938">
    <property type="entry name" value="FAD-bd"/>
</dbReference>
<evidence type="ECO:0000256" key="2">
    <source>
        <dbReference type="ARBA" id="ARBA00022630"/>
    </source>
</evidence>
<accession>A0A438MX68</accession>
<dbReference type="OrthoDB" id="420606at2759"/>
<dbReference type="SUPFAM" id="SSF51905">
    <property type="entry name" value="FAD/NAD(P)-binding domain"/>
    <property type="match status" value="1"/>
</dbReference>
<organism evidence="7 8">
    <name type="scientific">Exophiala mesophila</name>
    <name type="common">Black yeast-like fungus</name>
    <dbReference type="NCBI Taxonomy" id="212818"/>
    <lineage>
        <taxon>Eukaryota</taxon>
        <taxon>Fungi</taxon>
        <taxon>Dikarya</taxon>
        <taxon>Ascomycota</taxon>
        <taxon>Pezizomycotina</taxon>
        <taxon>Eurotiomycetes</taxon>
        <taxon>Chaetothyriomycetidae</taxon>
        <taxon>Chaetothyriales</taxon>
        <taxon>Herpotrichiellaceae</taxon>
        <taxon>Exophiala</taxon>
    </lineage>
</organism>
<dbReference type="Pfam" id="PF01494">
    <property type="entry name" value="FAD_binding_3"/>
    <property type="match status" value="1"/>
</dbReference>
<dbReference type="PANTHER" id="PTHR13789">
    <property type="entry name" value="MONOOXYGENASE"/>
    <property type="match status" value="1"/>
</dbReference>
<evidence type="ECO:0000256" key="1">
    <source>
        <dbReference type="ARBA" id="ARBA00007992"/>
    </source>
</evidence>
<proteinExistence type="inferred from homology"/>
<dbReference type="Proteomes" id="UP000288859">
    <property type="component" value="Unassembled WGS sequence"/>
</dbReference>
<dbReference type="InterPro" id="IPR050493">
    <property type="entry name" value="FAD-dep_Monooxygenase_BioMet"/>
</dbReference>
<dbReference type="Pfam" id="PF13450">
    <property type="entry name" value="NAD_binding_8"/>
    <property type="match status" value="1"/>
</dbReference>
<sequence length="392" mass="42929">MADLHSIPLPSYPAGSHNFLKRLRRDGPSSNAVVNGDLKPEGLDIAIVGAGVGGLAAAIALKREGFKVTVYENAPALSEIGAGIQVPPNSARLLHSWGLEASLSKHSVKPKGLLWRRWQDGREIGHARLNPQFSKWFGLRSVARRALLGNKYTGPVSCGLAAYRATVKREEMEADPDTAWVAESNSLNLWVGDNTHAMTYCIAGGRLFNMVLTHPETKSPETWDQTNALSEMKAVYAGWDPSLRKLLDMVSGRLALLGDAAHAMLPNMALGAAMAVEDAATLAACLKAYPRKETLRTALDIYEKLRIPRTRAIQEASVLHGYTLHYPDGPLQEARDAAMKPEVEGEHFIESPNQWSDPATQLFCYDYDPISEVDREVRHLKSNGSPTHENHG</sequence>
<dbReference type="EMBL" id="NAJM01000038">
    <property type="protein sequence ID" value="RVX68350.1"/>
    <property type="molecule type" value="Genomic_DNA"/>
</dbReference>
<dbReference type="VEuPathDB" id="FungiDB:PV10_06715"/>
<name>A0A438MX68_EXOME</name>
<dbReference type="GO" id="GO:0004497">
    <property type="term" value="F:monooxygenase activity"/>
    <property type="evidence" value="ECO:0007669"/>
    <property type="project" value="UniProtKB-KW"/>
</dbReference>
<comment type="caution">
    <text evidence="7">The sequence shown here is derived from an EMBL/GenBank/DDBJ whole genome shotgun (WGS) entry which is preliminary data.</text>
</comment>
<evidence type="ECO:0000256" key="4">
    <source>
        <dbReference type="ARBA" id="ARBA00023002"/>
    </source>
</evidence>
<comment type="similarity">
    <text evidence="1">Belongs to the paxM FAD-dependent monooxygenase family.</text>
</comment>
<dbReference type="PRINTS" id="PR00419">
    <property type="entry name" value="ADXRDTASE"/>
</dbReference>
<keyword evidence="2" id="KW-0285">Flavoprotein</keyword>
<keyword evidence="3" id="KW-0274">FAD</keyword>
<evidence type="ECO:0000256" key="5">
    <source>
        <dbReference type="ARBA" id="ARBA00023033"/>
    </source>
</evidence>
<evidence type="ECO:0000256" key="3">
    <source>
        <dbReference type="ARBA" id="ARBA00022827"/>
    </source>
</evidence>
<protein>
    <recommendedName>
        <fullName evidence="6">FAD-binding domain-containing protein</fullName>
    </recommendedName>
</protein>
<dbReference type="Gene3D" id="3.50.50.60">
    <property type="entry name" value="FAD/NAD(P)-binding domain"/>
    <property type="match status" value="2"/>
</dbReference>
<keyword evidence="4" id="KW-0560">Oxidoreductase</keyword>
<dbReference type="GO" id="GO:0071949">
    <property type="term" value="F:FAD binding"/>
    <property type="evidence" value="ECO:0007669"/>
    <property type="project" value="InterPro"/>
</dbReference>
<evidence type="ECO:0000259" key="6">
    <source>
        <dbReference type="Pfam" id="PF01494"/>
    </source>
</evidence>
<dbReference type="InterPro" id="IPR036188">
    <property type="entry name" value="FAD/NAD-bd_sf"/>
</dbReference>
<evidence type="ECO:0000313" key="8">
    <source>
        <dbReference type="Proteomes" id="UP000288859"/>
    </source>
</evidence>
<evidence type="ECO:0000313" key="7">
    <source>
        <dbReference type="EMBL" id="RVX68350.1"/>
    </source>
</evidence>
<gene>
    <name evidence="7" type="ORF">B0A52_07350</name>
</gene>
<feature type="domain" description="FAD-binding" evidence="6">
    <location>
        <begin position="243"/>
        <end position="315"/>
    </location>
</feature>
<dbReference type="AlphaFoldDB" id="A0A438MX68"/>
<reference evidence="7 8" key="1">
    <citation type="submission" date="2017-03" db="EMBL/GenBank/DDBJ databases">
        <title>Genomes of endolithic fungi from Antarctica.</title>
        <authorList>
            <person name="Coleine C."/>
            <person name="Masonjones S."/>
            <person name="Stajich J.E."/>
        </authorList>
    </citation>
    <scope>NUCLEOTIDE SEQUENCE [LARGE SCALE GENOMIC DNA]</scope>
    <source>
        <strain evidence="7 8">CCFEE 6314</strain>
    </source>
</reference>
<keyword evidence="5" id="KW-0503">Monooxygenase</keyword>